<dbReference type="EMBL" id="CP063311">
    <property type="protein sequence ID" value="QOV24812.1"/>
    <property type="molecule type" value="Genomic_DNA"/>
</dbReference>
<dbReference type="KEGG" id="aee:IM676_03580"/>
<accession>A0A7S6RKI0</accession>
<dbReference type="Proteomes" id="UP000593846">
    <property type="component" value="Chromosome"/>
</dbReference>
<gene>
    <name evidence="1" type="ORF">IM676_03580</name>
</gene>
<evidence type="ECO:0000313" key="2">
    <source>
        <dbReference type="Proteomes" id="UP000593846"/>
    </source>
</evidence>
<reference evidence="2" key="1">
    <citation type="submission" date="2020-10" db="EMBL/GenBank/DDBJ databases">
        <title>Genome-based taxonomic classification of the species Anabaenopsis elenkinii.</title>
        <authorList>
            <person name="Delbaje E."/>
            <person name="Andreote A.P.D."/>
            <person name="Pellegrinetti T.A."/>
            <person name="Cruz R.B."/>
            <person name="Branco L.H.Z."/>
            <person name="Fiore M.F."/>
        </authorList>
    </citation>
    <scope>NUCLEOTIDE SEQUENCE [LARGE SCALE GENOMIC DNA]</scope>
    <source>
        <strain evidence="2">CCIBt3563</strain>
    </source>
</reference>
<proteinExistence type="predicted"/>
<sequence>MLETLRDRVGTPELVPKNVICTASFRFPLTKLFTLYLDTVFAKNTKACIAGITPPGGKPKVSQHFHSQQRWL</sequence>
<dbReference type="RefSeq" id="WP_200990304.1">
    <property type="nucleotide sequence ID" value="NZ_CP063311.1"/>
</dbReference>
<name>A0A7S6RKI0_9CYAN</name>
<dbReference type="AlphaFoldDB" id="A0A7S6RKI0"/>
<organism evidence="1 2">
    <name type="scientific">Anabaenopsis elenkinii CCIBt3563</name>
    <dbReference type="NCBI Taxonomy" id="2779889"/>
    <lineage>
        <taxon>Bacteria</taxon>
        <taxon>Bacillati</taxon>
        <taxon>Cyanobacteriota</taxon>
        <taxon>Cyanophyceae</taxon>
        <taxon>Nostocales</taxon>
        <taxon>Nodulariaceae</taxon>
        <taxon>Anabaenopsis</taxon>
    </lineage>
</organism>
<evidence type="ECO:0000313" key="1">
    <source>
        <dbReference type="EMBL" id="QOV24812.1"/>
    </source>
</evidence>
<protein>
    <submittedName>
        <fullName evidence="1">Uncharacterized protein</fullName>
    </submittedName>
</protein>
<keyword evidence="2" id="KW-1185">Reference proteome</keyword>